<evidence type="ECO:0000256" key="3">
    <source>
        <dbReference type="ARBA" id="ARBA00023163"/>
    </source>
</evidence>
<dbReference type="CDD" id="cd15831">
    <property type="entry name" value="BTAD"/>
    <property type="match status" value="1"/>
</dbReference>
<gene>
    <name evidence="6" type="ORF">SSEG_05947</name>
</gene>
<evidence type="ECO:0000256" key="1">
    <source>
        <dbReference type="ARBA" id="ARBA00023012"/>
    </source>
</evidence>
<name>B5I2J1_STRX2</name>
<dbReference type="AlphaFoldDB" id="B5I2J1"/>
<dbReference type="InterPro" id="IPR005158">
    <property type="entry name" value="BTAD"/>
</dbReference>
<dbReference type="RefSeq" id="WP_007385240.1">
    <property type="nucleotide sequence ID" value="NZ_CM000951.1"/>
</dbReference>
<evidence type="ECO:0000259" key="5">
    <source>
        <dbReference type="SMART" id="SM01043"/>
    </source>
</evidence>
<dbReference type="SMART" id="SM01043">
    <property type="entry name" value="BTAD"/>
    <property type="match status" value="1"/>
</dbReference>
<evidence type="ECO:0000256" key="2">
    <source>
        <dbReference type="ARBA" id="ARBA00023015"/>
    </source>
</evidence>
<sequence>MEAGTRAGPSGEKRLPGPRHARSGPETSDLARFTQLVAQARSSRQDGDPASAVAHYTEGLGLWTGPALAGICGPYATTQRRRMSELRLVAEEERLACAIDLRPYNQAAAELSAFTADHPLRERLCELHMAVHQRILSTDPTLPIRLARCWSVICAPNSP</sequence>
<accession>B5I2J1</accession>
<dbReference type="PANTHER" id="PTHR35807:SF1">
    <property type="entry name" value="TRANSCRIPTIONAL REGULATOR REDD"/>
    <property type="match status" value="1"/>
</dbReference>
<dbReference type="GO" id="GO:0003677">
    <property type="term" value="F:DNA binding"/>
    <property type="evidence" value="ECO:0007669"/>
    <property type="project" value="TreeGrafter"/>
</dbReference>
<reference evidence="6" key="1">
    <citation type="submission" date="2009-10" db="EMBL/GenBank/DDBJ databases">
        <title>The genome sequence of Streptomyces sviceus strain ATCC 29083.</title>
        <authorList>
            <consortium name="The Broad Institute Genome Sequencing Platform"/>
            <consortium name="Broad Institute Microbial Sequencing Center"/>
            <person name="Fischbach M."/>
            <person name="Godfrey P."/>
            <person name="Ward D."/>
            <person name="Young S."/>
            <person name="Zeng Q."/>
            <person name="Koehrsen M."/>
            <person name="Alvarado L."/>
            <person name="Berlin A.M."/>
            <person name="Bochicchio J."/>
            <person name="Borenstein D."/>
            <person name="Chapman S.B."/>
            <person name="Chen Z."/>
            <person name="Engels R."/>
            <person name="Freedman E."/>
            <person name="Gellesch M."/>
            <person name="Goldberg J."/>
            <person name="Griggs A."/>
            <person name="Gujja S."/>
            <person name="Heilman E.R."/>
            <person name="Heiman D.I."/>
            <person name="Hepburn T.A."/>
            <person name="Howarth C."/>
            <person name="Jen D."/>
            <person name="Larson L."/>
            <person name="Lewis B."/>
            <person name="Mehta T."/>
            <person name="Park D."/>
            <person name="Pearson M."/>
            <person name="Richards J."/>
            <person name="Roberts A."/>
            <person name="Saif S."/>
            <person name="Shea T.D."/>
            <person name="Shenoy N."/>
            <person name="Sisk P."/>
            <person name="Stolte C."/>
            <person name="Sykes S.N."/>
            <person name="Thomson T."/>
            <person name="Walk T."/>
            <person name="White J."/>
            <person name="Yandava C."/>
            <person name="Straight P."/>
            <person name="Clardy J."/>
            <person name="Hung D."/>
            <person name="Kolter R."/>
            <person name="Mekalanos J."/>
            <person name="Walker S."/>
            <person name="Walsh C.T."/>
            <person name="Wieland-Brown L.C."/>
            <person name="Haas B."/>
            <person name="Nusbaum C."/>
            <person name="Birren B."/>
        </authorList>
    </citation>
    <scope>NUCLEOTIDE SEQUENCE [LARGE SCALE GENOMIC DNA]</scope>
    <source>
        <strain evidence="6">ATCC 29083</strain>
    </source>
</reference>
<dbReference type="GO" id="GO:0006355">
    <property type="term" value="P:regulation of DNA-templated transcription"/>
    <property type="evidence" value="ECO:0007669"/>
    <property type="project" value="TreeGrafter"/>
</dbReference>
<organism evidence="6 7">
    <name type="scientific">Streptomyces sviceus (strain ATCC 29083 / DSM 924 / JCM 4929 / NBRC 13980 / NCIMB 11184 / NRRL 5439 / UC 5370)</name>
    <dbReference type="NCBI Taxonomy" id="463191"/>
    <lineage>
        <taxon>Bacteria</taxon>
        <taxon>Bacillati</taxon>
        <taxon>Actinomycetota</taxon>
        <taxon>Actinomycetes</taxon>
        <taxon>Kitasatosporales</taxon>
        <taxon>Streptomycetaceae</taxon>
        <taxon>Streptomyces</taxon>
    </lineage>
</organism>
<feature type="domain" description="Bacterial transcriptional activator" evidence="5">
    <location>
        <begin position="28"/>
        <end position="136"/>
    </location>
</feature>
<dbReference type="eggNOG" id="COG3629">
    <property type="taxonomic scope" value="Bacteria"/>
</dbReference>
<dbReference type="GO" id="GO:0000160">
    <property type="term" value="P:phosphorelay signal transduction system"/>
    <property type="evidence" value="ECO:0007669"/>
    <property type="project" value="UniProtKB-KW"/>
</dbReference>
<evidence type="ECO:0000313" key="6">
    <source>
        <dbReference type="EMBL" id="EDY59296.1"/>
    </source>
</evidence>
<dbReference type="EMBL" id="CM000951">
    <property type="protein sequence ID" value="EDY59296.1"/>
    <property type="molecule type" value="Genomic_DNA"/>
</dbReference>
<keyword evidence="7" id="KW-1185">Reference proteome</keyword>
<dbReference type="HOGENOM" id="CLU_1659799_0_0_11"/>
<dbReference type="InterPro" id="IPR051677">
    <property type="entry name" value="AfsR-DnrI-RedD_regulator"/>
</dbReference>
<keyword evidence="3" id="KW-0804">Transcription</keyword>
<dbReference type="PANTHER" id="PTHR35807">
    <property type="entry name" value="TRANSCRIPTIONAL REGULATOR REDD-RELATED"/>
    <property type="match status" value="1"/>
</dbReference>
<keyword evidence="2" id="KW-0805">Transcription regulation</keyword>
<dbReference type="SUPFAM" id="SSF48452">
    <property type="entry name" value="TPR-like"/>
    <property type="match status" value="1"/>
</dbReference>
<keyword evidence="1" id="KW-0902">Two-component regulatory system</keyword>
<dbReference type="Proteomes" id="UP000002785">
    <property type="component" value="Chromosome"/>
</dbReference>
<evidence type="ECO:0000256" key="4">
    <source>
        <dbReference type="SAM" id="MobiDB-lite"/>
    </source>
</evidence>
<dbReference type="Gene3D" id="1.25.40.10">
    <property type="entry name" value="Tetratricopeptide repeat domain"/>
    <property type="match status" value="1"/>
</dbReference>
<dbReference type="Pfam" id="PF03704">
    <property type="entry name" value="BTAD"/>
    <property type="match status" value="1"/>
</dbReference>
<proteinExistence type="predicted"/>
<feature type="region of interest" description="Disordered" evidence="4">
    <location>
        <begin position="1"/>
        <end position="30"/>
    </location>
</feature>
<dbReference type="InterPro" id="IPR011990">
    <property type="entry name" value="TPR-like_helical_dom_sf"/>
</dbReference>
<evidence type="ECO:0000313" key="7">
    <source>
        <dbReference type="Proteomes" id="UP000002785"/>
    </source>
</evidence>
<protein>
    <submittedName>
        <fullName evidence="6">Transcriptional regulator</fullName>
    </submittedName>
</protein>